<protein>
    <submittedName>
        <fullName evidence="4">Phosphonate ABC transporter phosphate-binding protein</fullName>
    </submittedName>
</protein>
<dbReference type="GO" id="GO:0055085">
    <property type="term" value="P:transmembrane transport"/>
    <property type="evidence" value="ECO:0007669"/>
    <property type="project" value="InterPro"/>
</dbReference>
<dbReference type="CDD" id="cd13572">
    <property type="entry name" value="PBP2_PnhD_2"/>
    <property type="match status" value="1"/>
</dbReference>
<name>A0A1Z4KW26_ANAVA</name>
<dbReference type="AlphaFoldDB" id="A0A1Z4KW26"/>
<geneLocation type="plasmid" evidence="4">
    <name>plasmid2</name>
</geneLocation>
<evidence type="ECO:0000256" key="1">
    <source>
        <dbReference type="ARBA" id="ARBA00007162"/>
    </source>
</evidence>
<dbReference type="Gene3D" id="3.40.190.10">
    <property type="entry name" value="Periplasmic binding protein-like II"/>
    <property type="match status" value="2"/>
</dbReference>
<evidence type="ECO:0000256" key="3">
    <source>
        <dbReference type="SAM" id="SignalP"/>
    </source>
</evidence>
<accession>A0A1Z4KW26</accession>
<evidence type="ECO:0000313" key="5">
    <source>
        <dbReference type="Proteomes" id="UP000217507"/>
    </source>
</evidence>
<proteinExistence type="inferred from homology"/>
<dbReference type="Pfam" id="PF12974">
    <property type="entry name" value="Phosphonate-bd"/>
    <property type="match status" value="1"/>
</dbReference>
<feature type="signal peptide" evidence="3">
    <location>
        <begin position="1"/>
        <end position="25"/>
    </location>
</feature>
<dbReference type="EMBL" id="AP018218">
    <property type="protein sequence ID" value="BAY73179.1"/>
    <property type="molecule type" value="Genomic_DNA"/>
</dbReference>
<organism evidence="4 5">
    <name type="scientific">Trichormus variabilis NIES-23</name>
    <dbReference type="NCBI Taxonomy" id="1973479"/>
    <lineage>
        <taxon>Bacteria</taxon>
        <taxon>Bacillati</taxon>
        <taxon>Cyanobacteriota</taxon>
        <taxon>Cyanophyceae</taxon>
        <taxon>Nostocales</taxon>
        <taxon>Nostocaceae</taxon>
        <taxon>Trichormus</taxon>
    </lineage>
</organism>
<gene>
    <name evidence="4" type="ORF">NIES23_60070</name>
</gene>
<dbReference type="NCBIfam" id="TIGR01098">
    <property type="entry name" value="3A0109s03R"/>
    <property type="match status" value="1"/>
</dbReference>
<dbReference type="PROSITE" id="PS51257">
    <property type="entry name" value="PROKAR_LIPOPROTEIN"/>
    <property type="match status" value="1"/>
</dbReference>
<dbReference type="SUPFAM" id="SSF53850">
    <property type="entry name" value="Periplasmic binding protein-like II"/>
    <property type="match status" value="1"/>
</dbReference>
<keyword evidence="2 3" id="KW-0732">Signal</keyword>
<keyword evidence="4" id="KW-0614">Plasmid</keyword>
<dbReference type="PANTHER" id="PTHR35841:SF1">
    <property type="entry name" value="PHOSPHONATES-BINDING PERIPLASMIC PROTEIN"/>
    <property type="match status" value="1"/>
</dbReference>
<dbReference type="Proteomes" id="UP000217507">
    <property type="component" value="Plasmid Plasmid2 dna"/>
</dbReference>
<feature type="chain" id="PRO_5011109680" evidence="3">
    <location>
        <begin position="26"/>
        <end position="312"/>
    </location>
</feature>
<dbReference type="GO" id="GO:0043190">
    <property type="term" value="C:ATP-binding cassette (ABC) transporter complex"/>
    <property type="evidence" value="ECO:0007669"/>
    <property type="project" value="InterPro"/>
</dbReference>
<evidence type="ECO:0000256" key="2">
    <source>
        <dbReference type="ARBA" id="ARBA00022729"/>
    </source>
</evidence>
<evidence type="ECO:0000313" key="4">
    <source>
        <dbReference type="EMBL" id="BAY73179.1"/>
    </source>
</evidence>
<comment type="similarity">
    <text evidence="1">Belongs to the phosphate/phosphite/phosphonate binding protein family.</text>
</comment>
<reference evidence="4 5" key="1">
    <citation type="submission" date="2017-06" db="EMBL/GenBank/DDBJ databases">
        <title>Genome sequencing of cyanobaciteial culture collection at National Institute for Environmental Studies (NIES).</title>
        <authorList>
            <person name="Hirose Y."/>
            <person name="Shimura Y."/>
            <person name="Fujisawa T."/>
            <person name="Nakamura Y."/>
            <person name="Kawachi M."/>
        </authorList>
    </citation>
    <scope>NUCLEOTIDE SEQUENCE [LARGE SCALE GENOMIC DNA]</scope>
    <source>
        <strain evidence="4 5">NIES-23</strain>
        <plasmid evidence="5">Plasmid Plasmid2 dna</plasmid>
    </source>
</reference>
<dbReference type="InterPro" id="IPR005770">
    <property type="entry name" value="PhnD"/>
</dbReference>
<sequence>MAIAIKKPLLTSVAVAVLALVGCQAPNNTTTNGSTAPNAKSAAAIDPSVSDPKTLKVALLPDENASTIIRNNQGLEKYLEEKVGKDVELVVTTDYSSMIEAASNGRLDLAYFGPLSYVLAKTKSNIEPFAALRKDGETTYKSVIIANTNSGVNSIEQAAGKTVAFGDQASTSSHLIPKSMLAEKGLQAKTNYQEVFAGSHDAVALAVQNNNAQVGGLSQPIFASLIERKIIDSNKVKVLAESKPFPQYPWTMRSDLNPELKAKIRAAFIEMNDKAILKPFKADGFNAIEDKNYDVVRDLGKILNLDFEKLNK</sequence>
<dbReference type="PANTHER" id="PTHR35841">
    <property type="entry name" value="PHOSPHONATES-BINDING PERIPLASMIC PROTEIN"/>
    <property type="match status" value="1"/>
</dbReference>